<evidence type="ECO:0000313" key="3">
    <source>
        <dbReference type="Proteomes" id="UP000439903"/>
    </source>
</evidence>
<name>A0A8H3XFP6_GIGMA</name>
<gene>
    <name evidence="2" type="ORF">F8M41_000622</name>
</gene>
<keyword evidence="1" id="KW-0732">Signal</keyword>
<feature type="chain" id="PRO_5034439035" description="Pheromone" evidence="1">
    <location>
        <begin position="23"/>
        <end position="66"/>
    </location>
</feature>
<feature type="signal peptide" evidence="1">
    <location>
        <begin position="1"/>
        <end position="22"/>
    </location>
</feature>
<reference evidence="2 3" key="1">
    <citation type="journal article" date="2019" name="Environ. Microbiol.">
        <title>At the nexus of three kingdoms: the genome of the mycorrhizal fungus Gigaspora margarita provides insights into plant, endobacterial and fungal interactions.</title>
        <authorList>
            <person name="Venice F."/>
            <person name="Ghignone S."/>
            <person name="Salvioli di Fossalunga A."/>
            <person name="Amselem J."/>
            <person name="Novero M."/>
            <person name="Xianan X."/>
            <person name="Sedzielewska Toro K."/>
            <person name="Morin E."/>
            <person name="Lipzen A."/>
            <person name="Grigoriev I.V."/>
            <person name="Henrissat B."/>
            <person name="Martin F.M."/>
            <person name="Bonfante P."/>
        </authorList>
    </citation>
    <scope>NUCLEOTIDE SEQUENCE [LARGE SCALE GENOMIC DNA]</scope>
    <source>
        <strain evidence="2 3">BEG34</strain>
    </source>
</reference>
<comment type="caution">
    <text evidence="2">The sequence shown here is derived from an EMBL/GenBank/DDBJ whole genome shotgun (WGS) entry which is preliminary data.</text>
</comment>
<evidence type="ECO:0000256" key="1">
    <source>
        <dbReference type="SAM" id="SignalP"/>
    </source>
</evidence>
<sequence length="66" mass="6867">MVKINSLLVIALALVTLNPASSTPMSKRAGSETIGDLTNPLDLNNAVSGAAKVPYLSDGFCEYKAN</sequence>
<dbReference type="Proteomes" id="UP000439903">
    <property type="component" value="Unassembled WGS sequence"/>
</dbReference>
<accession>A0A8H3XFP6</accession>
<organism evidence="2 3">
    <name type="scientific">Gigaspora margarita</name>
    <dbReference type="NCBI Taxonomy" id="4874"/>
    <lineage>
        <taxon>Eukaryota</taxon>
        <taxon>Fungi</taxon>
        <taxon>Fungi incertae sedis</taxon>
        <taxon>Mucoromycota</taxon>
        <taxon>Glomeromycotina</taxon>
        <taxon>Glomeromycetes</taxon>
        <taxon>Diversisporales</taxon>
        <taxon>Gigasporaceae</taxon>
        <taxon>Gigaspora</taxon>
    </lineage>
</organism>
<dbReference type="EMBL" id="WTPW01001047">
    <property type="protein sequence ID" value="KAF0460282.1"/>
    <property type="molecule type" value="Genomic_DNA"/>
</dbReference>
<evidence type="ECO:0000313" key="2">
    <source>
        <dbReference type="EMBL" id="KAF0460282.1"/>
    </source>
</evidence>
<protein>
    <recommendedName>
        <fullName evidence="4">Pheromone</fullName>
    </recommendedName>
</protein>
<evidence type="ECO:0008006" key="4">
    <source>
        <dbReference type="Google" id="ProtNLM"/>
    </source>
</evidence>
<keyword evidence="3" id="KW-1185">Reference proteome</keyword>
<proteinExistence type="predicted"/>
<dbReference type="AlphaFoldDB" id="A0A8H3XFP6"/>